<evidence type="ECO:0000256" key="7">
    <source>
        <dbReference type="PIRSR" id="PIRSR602401-1"/>
    </source>
</evidence>
<dbReference type="GO" id="GO:0005506">
    <property type="term" value="F:iron ion binding"/>
    <property type="evidence" value="ECO:0007669"/>
    <property type="project" value="InterPro"/>
</dbReference>
<dbReference type="Proteomes" id="UP000031599">
    <property type="component" value="Unassembled WGS sequence"/>
</dbReference>
<evidence type="ECO:0000313" key="9">
    <source>
        <dbReference type="Proteomes" id="UP000031599"/>
    </source>
</evidence>
<dbReference type="PRINTS" id="PR00385">
    <property type="entry name" value="P450"/>
</dbReference>
<keyword evidence="5 7" id="KW-0408">Iron</keyword>
<evidence type="ECO:0000256" key="4">
    <source>
        <dbReference type="ARBA" id="ARBA00023002"/>
    </source>
</evidence>
<dbReference type="Gene3D" id="1.10.630.10">
    <property type="entry name" value="Cytochrome P450"/>
    <property type="match status" value="1"/>
</dbReference>
<dbReference type="Pfam" id="PF00067">
    <property type="entry name" value="p450"/>
    <property type="match status" value="1"/>
</dbReference>
<evidence type="ECO:0000256" key="5">
    <source>
        <dbReference type="ARBA" id="ARBA00023004"/>
    </source>
</evidence>
<dbReference type="InterPro" id="IPR001128">
    <property type="entry name" value="Cyt_P450"/>
</dbReference>
<feature type="binding site" description="axial binding residue" evidence="7">
    <location>
        <position position="449"/>
    </location>
    <ligand>
        <name>heme</name>
        <dbReference type="ChEBI" id="CHEBI:30413"/>
    </ligand>
    <ligandPart>
        <name>Fe</name>
        <dbReference type="ChEBI" id="CHEBI:18248"/>
    </ligandPart>
</feature>
<evidence type="ECO:0000256" key="3">
    <source>
        <dbReference type="ARBA" id="ARBA00022723"/>
    </source>
</evidence>
<sequence length="505" mass="55996">MDYVEELSGAGVRSGQLQAICIGSGGFVRRKLPLFEELRRLSTFRSNYAEDTRHHHHRHGDVFVRRLGARSLYLCHPRLAEHVFRTNVLNYPKGRDYDMLRPLIGEGIIVSDGEVWARQRRLLAPEFRLNQVGRYLPTINAEIDLLSDQWRAAAAAGASVNVGQDMQNFALRVLGGAIFRSDFSREAEVIGETLEICLVQGTKQMLSMGLLPPWLPTPGNLRARAAEQRLNHSVRGLIAEGRALSRGGCPFSGGAARAPGPGEAATQAAAKPAGQAAGAADLLTRMLDAKDPDTGAGMSEQQLLDEIKSLILAGHETSALVLSWALYLLARHPRIEARVLEESRRVLGDQPARLEDVDSLVFTRQVLLETMRLYPPVPGVTRQALADDSVEGVEIRAGESVTIPLYLLHRHPEFWADPDRFDPDRFAPDRVDAIDPYSYLPFLRRRRACLGEHFAMLELVVALASIVSRFSLARVDEGEIGIRPISTLRMARPLVMRPRERVPAT</sequence>
<comment type="caution">
    <text evidence="8">The sequence shown here is derived from an EMBL/GenBank/DDBJ whole genome shotgun (WGS) entry which is preliminary data.</text>
</comment>
<comment type="similarity">
    <text evidence="1">Belongs to the cytochrome P450 family.</text>
</comment>
<keyword evidence="3 7" id="KW-0479">Metal-binding</keyword>
<evidence type="ECO:0000313" key="8">
    <source>
        <dbReference type="EMBL" id="KIG17691.1"/>
    </source>
</evidence>
<proteinExistence type="inferred from homology"/>
<comment type="cofactor">
    <cofactor evidence="7">
        <name>heme</name>
        <dbReference type="ChEBI" id="CHEBI:30413"/>
    </cofactor>
</comment>
<evidence type="ECO:0000256" key="1">
    <source>
        <dbReference type="ARBA" id="ARBA00010617"/>
    </source>
</evidence>
<dbReference type="GO" id="GO:0016705">
    <property type="term" value="F:oxidoreductase activity, acting on paired donors, with incorporation or reduction of molecular oxygen"/>
    <property type="evidence" value="ECO:0007669"/>
    <property type="project" value="InterPro"/>
</dbReference>
<evidence type="ECO:0000256" key="2">
    <source>
        <dbReference type="ARBA" id="ARBA00022617"/>
    </source>
</evidence>
<organism evidence="8 9">
    <name type="scientific">Enhygromyxa salina</name>
    <dbReference type="NCBI Taxonomy" id="215803"/>
    <lineage>
        <taxon>Bacteria</taxon>
        <taxon>Pseudomonadati</taxon>
        <taxon>Myxococcota</taxon>
        <taxon>Polyangia</taxon>
        <taxon>Nannocystales</taxon>
        <taxon>Nannocystaceae</taxon>
        <taxon>Enhygromyxa</taxon>
    </lineage>
</organism>
<dbReference type="PRINTS" id="PR00463">
    <property type="entry name" value="EP450I"/>
</dbReference>
<evidence type="ECO:0000256" key="6">
    <source>
        <dbReference type="ARBA" id="ARBA00023033"/>
    </source>
</evidence>
<dbReference type="AlphaFoldDB" id="A0A0C2D376"/>
<dbReference type="EMBL" id="JMCC02000021">
    <property type="protein sequence ID" value="KIG17691.1"/>
    <property type="molecule type" value="Genomic_DNA"/>
</dbReference>
<name>A0A0C2D376_9BACT</name>
<keyword evidence="2 7" id="KW-0349">Heme</keyword>
<dbReference type="InterPro" id="IPR036396">
    <property type="entry name" value="Cyt_P450_sf"/>
</dbReference>
<protein>
    <submittedName>
        <fullName evidence="8">Cytochrome P450</fullName>
    </submittedName>
</protein>
<dbReference type="SUPFAM" id="SSF48264">
    <property type="entry name" value="Cytochrome P450"/>
    <property type="match status" value="1"/>
</dbReference>
<dbReference type="InterPro" id="IPR050196">
    <property type="entry name" value="Cytochrome_P450_Monoox"/>
</dbReference>
<keyword evidence="6" id="KW-0503">Monooxygenase</keyword>
<dbReference type="GO" id="GO:0004497">
    <property type="term" value="F:monooxygenase activity"/>
    <property type="evidence" value="ECO:0007669"/>
    <property type="project" value="UniProtKB-KW"/>
</dbReference>
<reference evidence="8 9" key="1">
    <citation type="submission" date="2014-12" db="EMBL/GenBank/DDBJ databases">
        <title>Genome assembly of Enhygromyxa salina DSM 15201.</title>
        <authorList>
            <person name="Sharma G."/>
            <person name="Subramanian S."/>
        </authorList>
    </citation>
    <scope>NUCLEOTIDE SEQUENCE [LARGE SCALE GENOMIC DNA]</scope>
    <source>
        <strain evidence="8 9">DSM 15201</strain>
    </source>
</reference>
<accession>A0A0C2D376</accession>
<keyword evidence="4" id="KW-0560">Oxidoreductase</keyword>
<dbReference type="GO" id="GO:0020037">
    <property type="term" value="F:heme binding"/>
    <property type="evidence" value="ECO:0007669"/>
    <property type="project" value="InterPro"/>
</dbReference>
<dbReference type="PANTHER" id="PTHR24291">
    <property type="entry name" value="CYTOCHROME P450 FAMILY 4"/>
    <property type="match status" value="1"/>
</dbReference>
<dbReference type="InterPro" id="IPR002401">
    <property type="entry name" value="Cyt_P450_E_grp-I"/>
</dbReference>
<gene>
    <name evidence="8" type="ORF">DB30_02966</name>
</gene>
<dbReference type="PANTHER" id="PTHR24291:SF50">
    <property type="entry name" value="BIFUNCTIONAL ALBAFLAVENONE MONOOXYGENASE_TERPENE SYNTHASE"/>
    <property type="match status" value="1"/>
</dbReference>